<evidence type="ECO:0000313" key="1">
    <source>
        <dbReference type="EMBL" id="MDI5964094.1"/>
    </source>
</evidence>
<dbReference type="RefSeq" id="WP_271321923.1">
    <property type="nucleotide sequence ID" value="NZ_JAAGKO020000020.1"/>
</dbReference>
<evidence type="ECO:0000313" key="2">
    <source>
        <dbReference type="Proteomes" id="UP001156398"/>
    </source>
</evidence>
<accession>A0ABT6W019</accession>
<organism evidence="1 2">
    <name type="scientific">Streptantibioticus silvisoli</name>
    <dbReference type="NCBI Taxonomy" id="2705255"/>
    <lineage>
        <taxon>Bacteria</taxon>
        <taxon>Bacillati</taxon>
        <taxon>Actinomycetota</taxon>
        <taxon>Actinomycetes</taxon>
        <taxon>Kitasatosporales</taxon>
        <taxon>Streptomycetaceae</taxon>
        <taxon>Streptantibioticus</taxon>
    </lineage>
</organism>
<protein>
    <recommendedName>
        <fullName evidence="3">UDP-N-acetylglucosamine 2-epimerase domain-containing protein</fullName>
    </recommendedName>
</protein>
<dbReference type="SUPFAM" id="SSF53756">
    <property type="entry name" value="UDP-Glycosyltransferase/glycogen phosphorylase"/>
    <property type="match status" value="1"/>
</dbReference>
<evidence type="ECO:0008006" key="3">
    <source>
        <dbReference type="Google" id="ProtNLM"/>
    </source>
</evidence>
<comment type="caution">
    <text evidence="1">The sequence shown here is derived from an EMBL/GenBank/DDBJ whole genome shotgun (WGS) entry which is preliminary data.</text>
</comment>
<proteinExistence type="predicted"/>
<name>A0ABT6W019_9ACTN</name>
<sequence length="536" mass="56858">MNTAEQVDELMLALDEGCGDVVRTPGGVSWLHTHHVPVRRLLARVVKRLTREVPGRRVTNDELVVASYEPSVGYVTYHLSDAGAAYLLGRSEVGVCEESDLPVHGEADQSVPPMVPVPVCAVSWSSRHAETLMPVLAELARRGIASTVLDLAIDASHAVPAPSHFAITVLQMSREMLSVDGGPPNRILGEVGGNRTVQVGQHTISVVRLAEVAMRVLRRSADPTQPSWAAAVRIEKWFDRVLSQLGSSVLLCSNDTSPPGVLAVGAAERAGAETVYVQHGAWVEGQIAWRAQHCRHIAVMGTRDVITARSWTRRADARVYVVGQPRFDVLADVDRAGQRSYLGKVLSDQTGEVPPKILVWACQPFREQRLRSQFDVVAEGVRQAGSEWGLVIAPHPAQGAGAFGPLLKAADGLPVALADPGIGARGCLAGADALVSASSTCGIEAVLLDVPVLELVLPATRTLGLADQRAAQRCPTGPEVATALRRIAEAPGSVRLPATAKRAICHEAGRSGAAVADIVSEVLSEATATPQKGPNR</sequence>
<keyword evidence="2" id="KW-1185">Reference proteome</keyword>
<dbReference type="EMBL" id="JAAGKO020000020">
    <property type="protein sequence ID" value="MDI5964094.1"/>
    <property type="molecule type" value="Genomic_DNA"/>
</dbReference>
<gene>
    <name evidence="1" type="ORF">POF43_015450</name>
</gene>
<reference evidence="1 2" key="1">
    <citation type="submission" date="2023-05" db="EMBL/GenBank/DDBJ databases">
        <title>Streptantibioticus silvisoli sp. nov., acidotolerant actinomycetes 1 from pine litter.</title>
        <authorList>
            <person name="Swiecimska M."/>
            <person name="Golinska P."/>
            <person name="Sangal V."/>
            <person name="Wachnowicz B."/>
            <person name="Goodfellow M."/>
        </authorList>
    </citation>
    <scope>NUCLEOTIDE SEQUENCE [LARGE SCALE GENOMIC DNA]</scope>
    <source>
        <strain evidence="1 2">SL54</strain>
    </source>
</reference>
<dbReference type="Proteomes" id="UP001156398">
    <property type="component" value="Unassembled WGS sequence"/>
</dbReference>